<reference evidence="1" key="2">
    <citation type="submission" date="2020-06" db="EMBL/GenBank/DDBJ databases">
        <title>Helianthus annuus Genome sequencing and assembly Release 2.</title>
        <authorList>
            <person name="Gouzy J."/>
            <person name="Langlade N."/>
            <person name="Munos S."/>
        </authorList>
    </citation>
    <scope>NUCLEOTIDE SEQUENCE</scope>
    <source>
        <tissue evidence="1">Leaves</tissue>
    </source>
</reference>
<dbReference type="Proteomes" id="UP000215914">
    <property type="component" value="Unassembled WGS sequence"/>
</dbReference>
<evidence type="ECO:0000313" key="1">
    <source>
        <dbReference type="EMBL" id="KAF5815654.1"/>
    </source>
</evidence>
<accession>A0A9K3JIA8</accession>
<comment type="caution">
    <text evidence="1">The sequence shown here is derived from an EMBL/GenBank/DDBJ whole genome shotgun (WGS) entry which is preliminary data.</text>
</comment>
<sequence>MNTGSTVIWLDDQLEAAIKLDSIFTISMLFQCKVHKGIGIWYVVEKEEVEWSMQMAVVCL</sequence>
<proteinExistence type="predicted"/>
<evidence type="ECO:0000313" key="2">
    <source>
        <dbReference type="Proteomes" id="UP000215914"/>
    </source>
</evidence>
<gene>
    <name evidence="1" type="ORF">HanXRQr2_Chr03g0125421</name>
</gene>
<dbReference type="EMBL" id="MNCJ02000318">
    <property type="protein sequence ID" value="KAF5815654.1"/>
    <property type="molecule type" value="Genomic_DNA"/>
</dbReference>
<keyword evidence="2" id="KW-1185">Reference proteome</keyword>
<dbReference type="AlphaFoldDB" id="A0A9K3JIA8"/>
<protein>
    <submittedName>
        <fullName evidence="1">Uncharacterized protein</fullName>
    </submittedName>
</protein>
<reference evidence="1" key="1">
    <citation type="journal article" date="2017" name="Nature">
        <title>The sunflower genome provides insights into oil metabolism, flowering and Asterid evolution.</title>
        <authorList>
            <person name="Badouin H."/>
            <person name="Gouzy J."/>
            <person name="Grassa C.J."/>
            <person name="Murat F."/>
            <person name="Staton S.E."/>
            <person name="Cottret L."/>
            <person name="Lelandais-Briere C."/>
            <person name="Owens G.L."/>
            <person name="Carrere S."/>
            <person name="Mayjonade B."/>
            <person name="Legrand L."/>
            <person name="Gill N."/>
            <person name="Kane N.C."/>
            <person name="Bowers J.E."/>
            <person name="Hubner S."/>
            <person name="Bellec A."/>
            <person name="Berard A."/>
            <person name="Berges H."/>
            <person name="Blanchet N."/>
            <person name="Boniface M.C."/>
            <person name="Brunel D."/>
            <person name="Catrice O."/>
            <person name="Chaidir N."/>
            <person name="Claudel C."/>
            <person name="Donnadieu C."/>
            <person name="Faraut T."/>
            <person name="Fievet G."/>
            <person name="Helmstetter N."/>
            <person name="King M."/>
            <person name="Knapp S.J."/>
            <person name="Lai Z."/>
            <person name="Le Paslier M.C."/>
            <person name="Lippi Y."/>
            <person name="Lorenzon L."/>
            <person name="Mandel J.R."/>
            <person name="Marage G."/>
            <person name="Marchand G."/>
            <person name="Marquand E."/>
            <person name="Bret-Mestries E."/>
            <person name="Morien E."/>
            <person name="Nambeesan S."/>
            <person name="Nguyen T."/>
            <person name="Pegot-Espagnet P."/>
            <person name="Pouilly N."/>
            <person name="Raftis F."/>
            <person name="Sallet E."/>
            <person name="Schiex T."/>
            <person name="Thomas J."/>
            <person name="Vandecasteele C."/>
            <person name="Vares D."/>
            <person name="Vear F."/>
            <person name="Vautrin S."/>
            <person name="Crespi M."/>
            <person name="Mangin B."/>
            <person name="Burke J.M."/>
            <person name="Salse J."/>
            <person name="Munos S."/>
            <person name="Vincourt P."/>
            <person name="Rieseberg L.H."/>
            <person name="Langlade N.B."/>
        </authorList>
    </citation>
    <scope>NUCLEOTIDE SEQUENCE</scope>
    <source>
        <tissue evidence="1">Leaves</tissue>
    </source>
</reference>
<name>A0A9K3JIA8_HELAN</name>
<organism evidence="1 2">
    <name type="scientific">Helianthus annuus</name>
    <name type="common">Common sunflower</name>
    <dbReference type="NCBI Taxonomy" id="4232"/>
    <lineage>
        <taxon>Eukaryota</taxon>
        <taxon>Viridiplantae</taxon>
        <taxon>Streptophyta</taxon>
        <taxon>Embryophyta</taxon>
        <taxon>Tracheophyta</taxon>
        <taxon>Spermatophyta</taxon>
        <taxon>Magnoliopsida</taxon>
        <taxon>eudicotyledons</taxon>
        <taxon>Gunneridae</taxon>
        <taxon>Pentapetalae</taxon>
        <taxon>asterids</taxon>
        <taxon>campanulids</taxon>
        <taxon>Asterales</taxon>
        <taxon>Asteraceae</taxon>
        <taxon>Asteroideae</taxon>
        <taxon>Heliantheae alliance</taxon>
        <taxon>Heliantheae</taxon>
        <taxon>Helianthus</taxon>
    </lineage>
</organism>
<dbReference type="Gramene" id="mRNA:HanXRQr2_Chr03g0125421">
    <property type="protein sequence ID" value="mRNA:HanXRQr2_Chr03g0125421"/>
    <property type="gene ID" value="HanXRQr2_Chr03g0125421"/>
</dbReference>